<protein>
    <recommendedName>
        <fullName evidence="1">Tlde1 domain-containing protein</fullName>
    </recommendedName>
</protein>
<dbReference type="AlphaFoldDB" id="A0A1H5DIJ0"/>
<dbReference type="EMBL" id="FNTI01000001">
    <property type="protein sequence ID" value="SED78733.1"/>
    <property type="molecule type" value="Genomic_DNA"/>
</dbReference>
<evidence type="ECO:0000313" key="3">
    <source>
        <dbReference type="Proteomes" id="UP000183208"/>
    </source>
</evidence>
<proteinExistence type="predicted"/>
<dbReference type="Pfam" id="PF10908">
    <property type="entry name" value="Tlde1_dom"/>
    <property type="match status" value="1"/>
</dbReference>
<dbReference type="RefSeq" id="WP_083387621.1">
    <property type="nucleotide sequence ID" value="NZ_FNTI01000001.1"/>
</dbReference>
<gene>
    <name evidence="2" type="ORF">SAMN05444171_5158</name>
</gene>
<organism evidence="2 3">
    <name type="scientific">Bradyrhizobium lablabi</name>
    <dbReference type="NCBI Taxonomy" id="722472"/>
    <lineage>
        <taxon>Bacteria</taxon>
        <taxon>Pseudomonadati</taxon>
        <taxon>Pseudomonadota</taxon>
        <taxon>Alphaproteobacteria</taxon>
        <taxon>Hyphomicrobiales</taxon>
        <taxon>Nitrobacteraceae</taxon>
        <taxon>Bradyrhizobium</taxon>
    </lineage>
</organism>
<feature type="domain" description="Tlde1" evidence="1">
    <location>
        <begin position="226"/>
        <end position="329"/>
    </location>
</feature>
<evidence type="ECO:0000313" key="2">
    <source>
        <dbReference type="EMBL" id="SED78733.1"/>
    </source>
</evidence>
<accession>A0A1H5DIJ0</accession>
<dbReference type="OrthoDB" id="9816088at2"/>
<reference evidence="2 3" key="1">
    <citation type="submission" date="2016-10" db="EMBL/GenBank/DDBJ databases">
        <authorList>
            <person name="de Groot N.N."/>
        </authorList>
    </citation>
    <scope>NUCLEOTIDE SEQUENCE [LARGE SCALE GENOMIC DNA]</scope>
    <source>
        <strain evidence="2 3">GAS522</strain>
    </source>
</reference>
<dbReference type="Proteomes" id="UP000183208">
    <property type="component" value="Unassembled WGS sequence"/>
</dbReference>
<dbReference type="InterPro" id="IPR021225">
    <property type="entry name" value="Tlde1_dom"/>
</dbReference>
<sequence>MDSFTKRNARLESSRGAPLFAKAAFAFAAIAMASVLAASITDFDLVGWIHKPASANIASANSFVAGANSSVAGSISFDDRFGSGAARNGSVISYPSRPVARSLRADFDAEFGHIESLLIGKLRDGSGASTPPAPLAETASVPMPRSRPVEANLQARNDPPPPAPSDSRTAFQKLADLVPMRFTLASLTPGDGLFAEKPDLGALGYDNLTAVYDISARAVYLPNGARLEAHSGLGSLMDDPSHVNQRMVGATPPAVYDLKPREKLFHGVAALRMTPVGESDTLGRSGLLVHSYMLGPNGDSNGCVSIKDYDRFLKAYNNGEVTRLVVVPNLREGLTASRRSTSPS</sequence>
<name>A0A1H5DIJ0_9BRAD</name>
<evidence type="ECO:0000259" key="1">
    <source>
        <dbReference type="Pfam" id="PF10908"/>
    </source>
</evidence>